<feature type="domain" description="PARP catalytic" evidence="11">
    <location>
        <begin position="1091"/>
        <end position="1312"/>
    </location>
</feature>
<comment type="catalytic activity">
    <reaction evidence="6">
        <text>NAD(+) + (ADP-D-ribosyl)n-acceptor = nicotinamide + (ADP-D-ribosyl)n+1-acceptor + H(+).</text>
        <dbReference type="EC" id="2.4.2.30"/>
    </reaction>
</comment>
<dbReference type="Proteomes" id="UP001292079">
    <property type="component" value="Unassembled WGS sequence"/>
</dbReference>
<reference evidence="12" key="2">
    <citation type="journal article" date="2023" name="Infect Dis Poverty">
        <title>Chromosome-scale genome of the human blood fluke Schistosoma mekongi and its implications for public health.</title>
        <authorList>
            <person name="Zhou M."/>
            <person name="Xu L."/>
            <person name="Xu D."/>
            <person name="Chen W."/>
            <person name="Khan J."/>
            <person name="Hu Y."/>
            <person name="Huang H."/>
            <person name="Wei H."/>
            <person name="Zhang Y."/>
            <person name="Chusongsang P."/>
            <person name="Tanasarnprasert K."/>
            <person name="Hu X."/>
            <person name="Limpanont Y."/>
            <person name="Lv Z."/>
        </authorList>
    </citation>
    <scope>NUCLEOTIDE SEQUENCE</scope>
    <source>
        <strain evidence="12">LV_2022a</strain>
    </source>
</reference>
<feature type="repeat" description="ANK" evidence="7">
    <location>
        <begin position="296"/>
        <end position="328"/>
    </location>
</feature>
<evidence type="ECO:0000256" key="9">
    <source>
        <dbReference type="SAM" id="MobiDB-lite"/>
    </source>
</evidence>
<evidence type="ECO:0000259" key="10">
    <source>
        <dbReference type="PROSITE" id="PS50105"/>
    </source>
</evidence>
<feature type="repeat" description="ANK" evidence="7">
    <location>
        <begin position="820"/>
        <end position="852"/>
    </location>
</feature>
<feature type="compositionally biased region" description="Polar residues" evidence="9">
    <location>
        <begin position="19"/>
        <end position="33"/>
    </location>
</feature>
<dbReference type="GO" id="GO:0016779">
    <property type="term" value="F:nucleotidyltransferase activity"/>
    <property type="evidence" value="ECO:0007669"/>
    <property type="project" value="UniProtKB-KW"/>
</dbReference>
<dbReference type="PROSITE" id="PS51059">
    <property type="entry name" value="PARP_CATALYTIC"/>
    <property type="match status" value="1"/>
</dbReference>
<feature type="repeat" description="ANK" evidence="7">
    <location>
        <begin position="260"/>
        <end position="284"/>
    </location>
</feature>
<feature type="repeat" description="ANK" evidence="7">
    <location>
        <begin position="558"/>
        <end position="580"/>
    </location>
</feature>
<evidence type="ECO:0000256" key="3">
    <source>
        <dbReference type="ARBA" id="ARBA00022737"/>
    </source>
</evidence>
<dbReference type="InterPro" id="IPR012317">
    <property type="entry name" value="Poly(ADP-ribose)pol_cat_dom"/>
</dbReference>
<dbReference type="PANTHER" id="PTHR24171">
    <property type="entry name" value="ANKYRIN REPEAT DOMAIN-CONTAINING PROTEIN 39-RELATED"/>
    <property type="match status" value="1"/>
</dbReference>
<evidence type="ECO:0000256" key="4">
    <source>
        <dbReference type="ARBA" id="ARBA00023043"/>
    </source>
</evidence>
<dbReference type="PROSITE" id="PS50297">
    <property type="entry name" value="ANK_REP_REGION"/>
    <property type="match status" value="14"/>
</dbReference>
<dbReference type="Pfam" id="PF12796">
    <property type="entry name" value="Ank_2"/>
    <property type="match status" value="5"/>
</dbReference>
<dbReference type="InterPro" id="IPR013761">
    <property type="entry name" value="SAM/pointed_sf"/>
</dbReference>
<dbReference type="GO" id="GO:0004842">
    <property type="term" value="F:ubiquitin-protein transferase activity"/>
    <property type="evidence" value="ECO:0007669"/>
    <property type="project" value="TreeGrafter"/>
</dbReference>
<comment type="caution">
    <text evidence="12">The sequence shown here is derived from an EMBL/GenBank/DDBJ whole genome shotgun (WGS) entry which is preliminary data.</text>
</comment>
<keyword evidence="1 8" id="KW-0328">Glycosyltransferase</keyword>
<dbReference type="FunFam" id="1.25.40.20:FF:000009">
    <property type="entry name" value="Poly [ADP-ribose] polymerase"/>
    <property type="match status" value="2"/>
</dbReference>
<reference evidence="12" key="1">
    <citation type="submission" date="2022-04" db="EMBL/GenBank/DDBJ databases">
        <authorList>
            <person name="Xu L."/>
            <person name="Lv Z."/>
        </authorList>
    </citation>
    <scope>NUCLEOTIDE SEQUENCE</scope>
    <source>
        <strain evidence="12">LV_2022a</strain>
    </source>
</reference>
<keyword evidence="8" id="KW-0808">Transferase</keyword>
<dbReference type="Pfam" id="PF07647">
    <property type="entry name" value="SAM_2"/>
    <property type="match status" value="1"/>
</dbReference>
<dbReference type="InterPro" id="IPR036770">
    <property type="entry name" value="Ankyrin_rpt-contain_sf"/>
</dbReference>
<feature type="repeat" description="ANK" evidence="7">
    <location>
        <begin position="525"/>
        <end position="557"/>
    </location>
</feature>
<dbReference type="GO" id="GO:0031436">
    <property type="term" value="C:BRCA1-BARD1 complex"/>
    <property type="evidence" value="ECO:0007669"/>
    <property type="project" value="TreeGrafter"/>
</dbReference>
<proteinExistence type="inferred from homology"/>
<evidence type="ECO:0000256" key="1">
    <source>
        <dbReference type="ARBA" id="ARBA00022676"/>
    </source>
</evidence>
<feature type="repeat" description="ANK" evidence="7">
    <location>
        <begin position="227"/>
        <end position="259"/>
    </location>
</feature>
<feature type="repeat" description="ANK" evidence="7">
    <location>
        <begin position="47"/>
        <end position="71"/>
    </location>
</feature>
<name>A0AAE1ZE93_SCHME</name>
<organism evidence="12 13">
    <name type="scientific">Schistosoma mekongi</name>
    <name type="common">Parasitic worm</name>
    <dbReference type="NCBI Taxonomy" id="38744"/>
    <lineage>
        <taxon>Eukaryota</taxon>
        <taxon>Metazoa</taxon>
        <taxon>Spiralia</taxon>
        <taxon>Lophotrochozoa</taxon>
        <taxon>Platyhelminthes</taxon>
        <taxon>Trematoda</taxon>
        <taxon>Digenea</taxon>
        <taxon>Strigeidida</taxon>
        <taxon>Schistosomatoidea</taxon>
        <taxon>Schistosomatidae</taxon>
        <taxon>Schistosoma</taxon>
    </lineage>
</organism>
<dbReference type="GO" id="GO:0070531">
    <property type="term" value="C:BRCA1-A complex"/>
    <property type="evidence" value="ECO:0007669"/>
    <property type="project" value="TreeGrafter"/>
</dbReference>
<keyword evidence="13" id="KW-1185">Reference proteome</keyword>
<dbReference type="SUPFAM" id="SSF48403">
    <property type="entry name" value="Ankyrin repeat"/>
    <property type="match status" value="3"/>
</dbReference>
<dbReference type="PRINTS" id="PR01415">
    <property type="entry name" value="ANKYRIN"/>
</dbReference>
<evidence type="ECO:0000259" key="11">
    <source>
        <dbReference type="PROSITE" id="PS51059"/>
    </source>
</evidence>
<feature type="repeat" description="ANK" evidence="7">
    <location>
        <begin position="886"/>
        <end position="918"/>
    </location>
</feature>
<dbReference type="Pfam" id="PF00644">
    <property type="entry name" value="PARP"/>
    <property type="match status" value="1"/>
</dbReference>
<dbReference type="Pfam" id="PF00023">
    <property type="entry name" value="Ank"/>
    <property type="match status" value="3"/>
</dbReference>
<feature type="repeat" description="ANK" evidence="7">
    <location>
        <begin position="667"/>
        <end position="699"/>
    </location>
</feature>
<dbReference type="Gene3D" id="1.25.40.20">
    <property type="entry name" value="Ankyrin repeat-containing domain"/>
    <property type="match status" value="5"/>
</dbReference>
<evidence type="ECO:0000256" key="8">
    <source>
        <dbReference type="RuleBase" id="RU362114"/>
    </source>
</evidence>
<feature type="repeat" description="ANK" evidence="7">
    <location>
        <begin position="140"/>
        <end position="172"/>
    </location>
</feature>
<feature type="domain" description="SAM" evidence="10">
    <location>
        <begin position="1049"/>
        <end position="1086"/>
    </location>
</feature>
<dbReference type="Gene3D" id="3.90.228.10">
    <property type="match status" value="1"/>
</dbReference>
<keyword evidence="3" id="KW-0677">Repeat</keyword>
<evidence type="ECO:0000256" key="6">
    <source>
        <dbReference type="ARBA" id="ARBA00033987"/>
    </source>
</evidence>
<feature type="repeat" description="ANK" evidence="7">
    <location>
        <begin position="700"/>
        <end position="732"/>
    </location>
</feature>
<dbReference type="GO" id="GO:0003950">
    <property type="term" value="F:NAD+ poly-ADP-ribosyltransferase activity"/>
    <property type="evidence" value="ECO:0007669"/>
    <property type="project" value="UniProtKB-UniRule"/>
</dbReference>
<dbReference type="SUPFAM" id="SSF47769">
    <property type="entry name" value="SAM/Pointed domain"/>
    <property type="match status" value="1"/>
</dbReference>
<dbReference type="SUPFAM" id="SSF56399">
    <property type="entry name" value="ADP-ribosylation"/>
    <property type="match status" value="1"/>
</dbReference>
<feature type="repeat" description="ANK" evidence="7">
    <location>
        <begin position="74"/>
        <end position="106"/>
    </location>
</feature>
<dbReference type="SMART" id="SM00454">
    <property type="entry name" value="SAM"/>
    <property type="match status" value="1"/>
</dbReference>
<dbReference type="EC" id="2.4.2.-" evidence="8"/>
<evidence type="ECO:0000313" key="13">
    <source>
        <dbReference type="Proteomes" id="UP001292079"/>
    </source>
</evidence>
<dbReference type="PANTHER" id="PTHR24171:SF8">
    <property type="entry name" value="BRCA1-ASSOCIATED RING DOMAIN PROTEIN 1"/>
    <property type="match status" value="1"/>
</dbReference>
<keyword evidence="8" id="KW-0520">NAD</keyword>
<feature type="compositionally biased region" description="Polar residues" evidence="9">
    <location>
        <begin position="1"/>
        <end position="13"/>
    </location>
</feature>
<dbReference type="InterPro" id="IPR002110">
    <property type="entry name" value="Ankyrin_rpt"/>
</dbReference>
<evidence type="ECO:0000256" key="5">
    <source>
        <dbReference type="ARBA" id="ARBA00024347"/>
    </source>
</evidence>
<feature type="repeat" description="ANK" evidence="7">
    <location>
        <begin position="853"/>
        <end position="885"/>
    </location>
</feature>
<dbReference type="GO" id="GO:0085020">
    <property type="term" value="P:protein K6-linked ubiquitination"/>
    <property type="evidence" value="ECO:0007669"/>
    <property type="project" value="TreeGrafter"/>
</dbReference>
<dbReference type="Gene3D" id="1.10.150.50">
    <property type="entry name" value="Transcription Factor, Ets-1"/>
    <property type="match status" value="1"/>
</dbReference>
<protein>
    <recommendedName>
        <fullName evidence="8">Poly [ADP-ribose] polymerase</fullName>
        <shortName evidence="8">PARP</shortName>
        <ecNumber evidence="8">2.4.2.-</ecNumber>
    </recommendedName>
</protein>
<accession>A0AAE1ZE93</accession>
<dbReference type="InterPro" id="IPR001660">
    <property type="entry name" value="SAM"/>
</dbReference>
<comment type="similarity">
    <text evidence="5">Belongs to the ARTD/PARP family.</text>
</comment>
<feature type="region of interest" description="Disordered" evidence="9">
    <location>
        <begin position="1"/>
        <end position="33"/>
    </location>
</feature>
<dbReference type="PROSITE" id="PS50088">
    <property type="entry name" value="ANK_REPEAT"/>
    <property type="match status" value="15"/>
</dbReference>
<dbReference type="PROSITE" id="PS50105">
    <property type="entry name" value="SAM_DOMAIN"/>
    <property type="match status" value="1"/>
</dbReference>
<evidence type="ECO:0000256" key="2">
    <source>
        <dbReference type="ARBA" id="ARBA00022695"/>
    </source>
</evidence>
<gene>
    <name evidence="12" type="ORF">MN116_003929</name>
</gene>
<feature type="repeat" description="ANK" evidence="7">
    <location>
        <begin position="733"/>
        <end position="765"/>
    </location>
</feature>
<evidence type="ECO:0000313" key="12">
    <source>
        <dbReference type="EMBL" id="KAK4472701.1"/>
    </source>
</evidence>
<evidence type="ECO:0000256" key="7">
    <source>
        <dbReference type="PROSITE-ProRule" id="PRU00023"/>
    </source>
</evidence>
<dbReference type="SMART" id="SM00248">
    <property type="entry name" value="ANK"/>
    <property type="match status" value="16"/>
</dbReference>
<dbReference type="Gene3D" id="6.20.320.10">
    <property type="match status" value="1"/>
</dbReference>
<feature type="repeat" description="ANK" evidence="7">
    <location>
        <begin position="107"/>
        <end position="139"/>
    </location>
</feature>
<keyword evidence="4 7" id="KW-0040">ANK repeat</keyword>
<keyword evidence="2" id="KW-0548">Nucleotidyltransferase</keyword>
<dbReference type="EMBL" id="JALJAT010000002">
    <property type="protein sequence ID" value="KAK4472701.1"/>
    <property type="molecule type" value="Genomic_DNA"/>
</dbReference>
<sequence>MAYQYRNLSQRRTTMVGDSDQQGTNHNAHGVENDNSIASLNEEIFDACRNGDINLVKCLLENGVDVNLNDKSGRKSTPLHFAAGYGRRDVVSLLLDHKADVSARDEGGLIPLHNACSFGHVDVVHLLLSAGSDPNAEDCWNYTPLHEAAIKGKVEVCILLLQAKANPHARNLDGKTPIDLADGSARLALLGEYRKDELLEASRSGNEEKLVNLLTPQNVNCHAGDGRKSTPLHLAAGYNRTKIVKILLKNGADVIAKDKGGLIPLHNACSYGHLDVCELLIGAGYGSAQVHAADLWQYTPLHEAASKSRAEVCFLLLAYGADPTQPNCHGKSALDLVPNNDLRQRLLFEYRGYLFLEACQNVDVHQIRKLLSLPTSTLSNNSYPCTQSLPIHLTVPSKAYSSSHDGKPMFQKQSNISSITFSSQHQESILPMPVQINQDMLHFRHPFVGNTALHAACCATGSGEQTATCSSRFNPSENKQLASHGQYTKDLSINSSTRNISPVLGRQLIEWLIDQGIGVSDYNVEGQTPLHLAARYGFLEATACLLRRGAEPNAADWHGFTPLHLAAKYGHSHIIQLLVQGFGADLSCATIPGGHTAASLASTESVRCLIADLSLTPVNNLLSSSQKSPTEKYVPESSTYIPSVPASESCTTATPLDLINCRDIDGRHSTPLHFAAGYNRLAIVELLLQYKADVHAKDKGGLVPLHNACSYGHAKVAELLIQYGANVNVTDLWRFTPLHEAAAKGKFDICRLLLKHGADPLKKNRDGHTPIDLVKDVNSDVYDLLRGDIAVLEAAKKGNLTKIKRLVTSENINCRDTQGRNSTPLHLAAGYNNIETLEFLLESGADVNAKDKGGLIPLHNASSYGHVDVAALLIRYGTSVNAVDKWGYTPLHEAAQKGRTQLCALLLAHGADPKIRNQENQTPFDLASADDVKSLLLDVMLHTTACITTVSKEDVLSSSSASDLLNGVPTSKLDMTLPQQTSFSNLLPTTSIGPRIECQGRESNLPLPIVPSTSISSPIYSSNLTLNFPSLYWVLLHLTEIATLLLYQVTLDILLEMGHEELKELGVTVYGHRHKIIKGVQKWRSSSTPTGPAYFPAAAAKNTVMIEIDCTDPEFLAVEEQIQSTIREHKDNCGGIYKRYRILKVARIRNKRLWDRYLHRCAEIAEDNSGHYNERLLFHGSPFLQSIVMKGFDERYAYIGGMFGAGIYFAENSSKSNQYVYGIGGGAGCPAHKSRSCYVCSRQLLLCRVALGRSFIQFNAMKVAHAPPGHHSIVGRPSAGGLNFSEYVIYRGEQAYPEYLITYLLVPPDSNDSEDVIDQNPPILSHNTIVALPSPNSNSSITDTPSIIGGVVNSLPYYTIPSSQKNVVPSTCHSSPVQFPVQPLKSPVMSTASSGSQIASMVSTDRQLSYSASAIASSVLISSAPGGPSSHLVP</sequence>